<gene>
    <name evidence="9" type="ORF">O3G_MSEX011229</name>
</gene>
<dbReference type="InterPro" id="IPR012934">
    <property type="entry name" value="Znf_AD"/>
</dbReference>
<keyword evidence="2" id="KW-0677">Repeat</keyword>
<dbReference type="SUPFAM" id="SSF57667">
    <property type="entry name" value="beta-beta-alpha zinc fingers"/>
    <property type="match status" value="4"/>
</dbReference>
<feature type="domain" description="ZAD" evidence="8">
    <location>
        <begin position="17"/>
        <end position="94"/>
    </location>
</feature>
<dbReference type="SUPFAM" id="SSF57716">
    <property type="entry name" value="Glucocorticoid receptor-like (DNA-binding domain)"/>
    <property type="match status" value="1"/>
</dbReference>
<evidence type="ECO:0000259" key="8">
    <source>
        <dbReference type="PROSITE" id="PS51915"/>
    </source>
</evidence>
<dbReference type="SMART" id="SM00355">
    <property type="entry name" value="ZnF_C2H2"/>
    <property type="match status" value="10"/>
</dbReference>
<feature type="domain" description="C2H2-type" evidence="7">
    <location>
        <begin position="348"/>
        <end position="370"/>
    </location>
</feature>
<evidence type="ECO:0000256" key="5">
    <source>
        <dbReference type="PROSITE-ProRule" id="PRU00042"/>
    </source>
</evidence>
<proteinExistence type="predicted"/>
<dbReference type="Pfam" id="PF07776">
    <property type="entry name" value="zf-AD"/>
    <property type="match status" value="1"/>
</dbReference>
<accession>A0A921ZL48</accession>
<dbReference type="Pfam" id="PF13912">
    <property type="entry name" value="zf-C2H2_6"/>
    <property type="match status" value="1"/>
</dbReference>
<comment type="caution">
    <text evidence="9">The sequence shown here is derived from an EMBL/GenBank/DDBJ whole genome shotgun (WGS) entry which is preliminary data.</text>
</comment>
<evidence type="ECO:0000256" key="1">
    <source>
        <dbReference type="ARBA" id="ARBA00022723"/>
    </source>
</evidence>
<dbReference type="SMART" id="SM00868">
    <property type="entry name" value="zf-AD"/>
    <property type="match status" value="1"/>
</dbReference>
<dbReference type="GO" id="GO:0005634">
    <property type="term" value="C:nucleus"/>
    <property type="evidence" value="ECO:0007669"/>
    <property type="project" value="InterPro"/>
</dbReference>
<dbReference type="Gene3D" id="3.30.160.60">
    <property type="entry name" value="Classic Zinc Finger"/>
    <property type="match status" value="5"/>
</dbReference>
<feature type="binding site" evidence="6">
    <location>
        <position position="19"/>
    </location>
    <ligand>
        <name>Zn(2+)</name>
        <dbReference type="ChEBI" id="CHEBI:29105"/>
    </ligand>
</feature>
<dbReference type="PROSITE" id="PS50157">
    <property type="entry name" value="ZINC_FINGER_C2H2_2"/>
    <property type="match status" value="7"/>
</dbReference>
<evidence type="ECO:0000256" key="3">
    <source>
        <dbReference type="ARBA" id="ARBA00022771"/>
    </source>
</evidence>
<dbReference type="GO" id="GO:0043565">
    <property type="term" value="F:sequence-specific DNA binding"/>
    <property type="evidence" value="ECO:0007669"/>
    <property type="project" value="TreeGrafter"/>
</dbReference>
<dbReference type="GO" id="GO:0000981">
    <property type="term" value="F:DNA-binding transcription factor activity, RNA polymerase II-specific"/>
    <property type="evidence" value="ECO:0007669"/>
    <property type="project" value="TreeGrafter"/>
</dbReference>
<name>A0A921ZL48_MANSE</name>
<dbReference type="EMBL" id="JH668611">
    <property type="protein sequence ID" value="KAG6459159.1"/>
    <property type="molecule type" value="Genomic_DNA"/>
</dbReference>
<dbReference type="FunFam" id="3.30.160.60:FF:000264">
    <property type="entry name" value="Zinc finger protein 236"/>
    <property type="match status" value="1"/>
</dbReference>
<feature type="binding site" evidence="6">
    <location>
        <position position="67"/>
    </location>
    <ligand>
        <name>Zn(2+)</name>
        <dbReference type="ChEBI" id="CHEBI:29105"/>
    </ligand>
</feature>
<dbReference type="PANTHER" id="PTHR24408">
    <property type="entry name" value="ZINC FINGER PROTEIN"/>
    <property type="match status" value="1"/>
</dbReference>
<dbReference type="InterPro" id="IPR013087">
    <property type="entry name" value="Znf_C2H2_type"/>
</dbReference>
<dbReference type="OrthoDB" id="8117402at2759"/>
<keyword evidence="10" id="KW-1185">Reference proteome</keyword>
<feature type="binding site" evidence="6">
    <location>
        <position position="70"/>
    </location>
    <ligand>
        <name>Zn(2+)</name>
        <dbReference type="ChEBI" id="CHEBI:29105"/>
    </ligand>
</feature>
<feature type="domain" description="C2H2-type" evidence="7">
    <location>
        <begin position="518"/>
        <end position="545"/>
    </location>
</feature>
<evidence type="ECO:0000256" key="2">
    <source>
        <dbReference type="ARBA" id="ARBA00022737"/>
    </source>
</evidence>
<evidence type="ECO:0000313" key="9">
    <source>
        <dbReference type="EMBL" id="KAG6459159.1"/>
    </source>
</evidence>
<evidence type="ECO:0000259" key="7">
    <source>
        <dbReference type="PROSITE" id="PS50157"/>
    </source>
</evidence>
<dbReference type="FunFam" id="3.30.160.60:FF:000446">
    <property type="entry name" value="Zinc finger protein"/>
    <property type="match status" value="1"/>
</dbReference>
<feature type="domain" description="C2H2-type" evidence="7">
    <location>
        <begin position="490"/>
        <end position="517"/>
    </location>
</feature>
<feature type="domain" description="C2H2-type" evidence="7">
    <location>
        <begin position="546"/>
        <end position="573"/>
    </location>
</feature>
<feature type="binding site" evidence="6">
    <location>
        <position position="22"/>
    </location>
    <ligand>
        <name>Zn(2+)</name>
        <dbReference type="ChEBI" id="CHEBI:29105"/>
    </ligand>
</feature>
<dbReference type="Gene3D" id="3.40.1800.20">
    <property type="match status" value="1"/>
</dbReference>
<dbReference type="InterPro" id="IPR036236">
    <property type="entry name" value="Znf_C2H2_sf"/>
</dbReference>
<dbReference type="GO" id="GO:0008270">
    <property type="term" value="F:zinc ion binding"/>
    <property type="evidence" value="ECO:0007669"/>
    <property type="project" value="UniProtKB-UniRule"/>
</dbReference>
<protein>
    <submittedName>
        <fullName evidence="9">Uncharacterized protein</fullName>
    </submittedName>
</protein>
<feature type="domain" description="C2H2-type" evidence="7">
    <location>
        <begin position="461"/>
        <end position="489"/>
    </location>
</feature>
<feature type="domain" description="C2H2-type" evidence="7">
    <location>
        <begin position="402"/>
        <end position="430"/>
    </location>
</feature>
<organism evidence="9 10">
    <name type="scientific">Manduca sexta</name>
    <name type="common">Tobacco hawkmoth</name>
    <name type="synonym">Tobacco hornworm</name>
    <dbReference type="NCBI Taxonomy" id="7130"/>
    <lineage>
        <taxon>Eukaryota</taxon>
        <taxon>Metazoa</taxon>
        <taxon>Ecdysozoa</taxon>
        <taxon>Arthropoda</taxon>
        <taxon>Hexapoda</taxon>
        <taxon>Insecta</taxon>
        <taxon>Pterygota</taxon>
        <taxon>Neoptera</taxon>
        <taxon>Endopterygota</taxon>
        <taxon>Lepidoptera</taxon>
        <taxon>Glossata</taxon>
        <taxon>Ditrysia</taxon>
        <taxon>Bombycoidea</taxon>
        <taxon>Sphingidae</taxon>
        <taxon>Sphinginae</taxon>
        <taxon>Sphingini</taxon>
        <taxon>Manduca</taxon>
    </lineage>
</organism>
<keyword evidence="4 6" id="KW-0862">Zinc</keyword>
<sequence>MNLCNTETQISTKTKYGECRCCLAKGNHQDMTEEYYYNGIREVFVDIFTECFNLCLSTNSDLSVLICQSCVLRLRDASHFRMMVVRNEKQLLDALAHSDNKHTIFINVASTSIPLEFKSDIKIESVKEEPPETDKVITYELQNYECNYPVVSYDAETAVIEGEKALLSRYEKKNLKPLPTRRQLHTICPNYVKQLKYLKGMVVKPSAIEKLLINCENSTNQILSVPEKLGQIINTNTVLQFSNAIPFKSRSWVGFTCFYCPAVLDSLSLLRDHSIKHDKSELKKLLSTYPPFRLIVNVDVTDLKCSLCDQPMTNMETLKIHLIEVHEKEYHKEFTDRVVPFKSVNNYYECQVCGDNFETFCTVERHMNVHYKNYLCSECGMGFVTENRLKVHAYSTHAEGTYQCEQCNKVLQTKHKLKMHIAIRHNMLKRFKCPKCDERFTEYFPRQKHMAVAHGIDSVKFKCSECGKLFHRRYALSRHLKRNHLEEKDHHCTHCPYKCFTVSELRLHMIKHTGEKKFECTICNKALSRKKSLTEHMKIHNNDRRFVCAVCGQAFVQNCSLKGHMKTHHSNIEHKVN</sequence>
<dbReference type="PROSITE" id="PS51915">
    <property type="entry name" value="ZAD"/>
    <property type="match status" value="1"/>
</dbReference>
<dbReference type="AlphaFoldDB" id="A0A921ZL48"/>
<evidence type="ECO:0000256" key="6">
    <source>
        <dbReference type="PROSITE-ProRule" id="PRU01263"/>
    </source>
</evidence>
<keyword evidence="3 5" id="KW-0863">Zinc-finger</keyword>
<feature type="domain" description="C2H2-type" evidence="7">
    <location>
        <begin position="374"/>
        <end position="398"/>
    </location>
</feature>
<reference evidence="9" key="1">
    <citation type="journal article" date="2016" name="Insect Biochem. Mol. Biol.">
        <title>Multifaceted biological insights from a draft genome sequence of the tobacco hornworm moth, Manduca sexta.</title>
        <authorList>
            <person name="Kanost M.R."/>
            <person name="Arrese E.L."/>
            <person name="Cao X."/>
            <person name="Chen Y.R."/>
            <person name="Chellapilla S."/>
            <person name="Goldsmith M.R."/>
            <person name="Grosse-Wilde E."/>
            <person name="Heckel D.G."/>
            <person name="Herndon N."/>
            <person name="Jiang H."/>
            <person name="Papanicolaou A."/>
            <person name="Qu J."/>
            <person name="Soulages J.L."/>
            <person name="Vogel H."/>
            <person name="Walters J."/>
            <person name="Waterhouse R.M."/>
            <person name="Ahn S.J."/>
            <person name="Almeida F.C."/>
            <person name="An C."/>
            <person name="Aqrawi P."/>
            <person name="Bretschneider A."/>
            <person name="Bryant W.B."/>
            <person name="Bucks S."/>
            <person name="Chao H."/>
            <person name="Chevignon G."/>
            <person name="Christen J.M."/>
            <person name="Clarke D.F."/>
            <person name="Dittmer N.T."/>
            <person name="Ferguson L.C.F."/>
            <person name="Garavelou S."/>
            <person name="Gordon K.H.J."/>
            <person name="Gunaratna R.T."/>
            <person name="Han Y."/>
            <person name="Hauser F."/>
            <person name="He Y."/>
            <person name="Heidel-Fischer H."/>
            <person name="Hirsh A."/>
            <person name="Hu Y."/>
            <person name="Jiang H."/>
            <person name="Kalra D."/>
            <person name="Klinner C."/>
            <person name="Konig C."/>
            <person name="Kovar C."/>
            <person name="Kroll A.R."/>
            <person name="Kuwar S.S."/>
            <person name="Lee S.L."/>
            <person name="Lehman R."/>
            <person name="Li K."/>
            <person name="Li Z."/>
            <person name="Liang H."/>
            <person name="Lovelace S."/>
            <person name="Lu Z."/>
            <person name="Mansfield J.H."/>
            <person name="McCulloch K.J."/>
            <person name="Mathew T."/>
            <person name="Morton B."/>
            <person name="Muzny D.M."/>
            <person name="Neunemann D."/>
            <person name="Ongeri F."/>
            <person name="Pauchet Y."/>
            <person name="Pu L.L."/>
            <person name="Pyrousis I."/>
            <person name="Rao X.J."/>
            <person name="Redding A."/>
            <person name="Roesel C."/>
            <person name="Sanchez-Gracia A."/>
            <person name="Schaack S."/>
            <person name="Shukla A."/>
            <person name="Tetreau G."/>
            <person name="Wang Y."/>
            <person name="Xiong G.H."/>
            <person name="Traut W."/>
            <person name="Walsh T.K."/>
            <person name="Worley K.C."/>
            <person name="Wu D."/>
            <person name="Wu W."/>
            <person name="Wu Y.Q."/>
            <person name="Zhang X."/>
            <person name="Zou Z."/>
            <person name="Zucker H."/>
            <person name="Briscoe A.D."/>
            <person name="Burmester T."/>
            <person name="Clem R.J."/>
            <person name="Feyereisen R."/>
            <person name="Grimmelikhuijzen C.J.P."/>
            <person name="Hamodrakas S.J."/>
            <person name="Hansson B.S."/>
            <person name="Huguet E."/>
            <person name="Jermiin L.S."/>
            <person name="Lan Q."/>
            <person name="Lehman H.K."/>
            <person name="Lorenzen M."/>
            <person name="Merzendorfer H."/>
            <person name="Michalopoulos I."/>
            <person name="Morton D.B."/>
            <person name="Muthukrishnan S."/>
            <person name="Oakeshott J.G."/>
            <person name="Palmer W."/>
            <person name="Park Y."/>
            <person name="Passarelli A.L."/>
            <person name="Rozas J."/>
            <person name="Schwartz L.M."/>
            <person name="Smith W."/>
            <person name="Southgate A."/>
            <person name="Vilcinskas A."/>
            <person name="Vogt R."/>
            <person name="Wang P."/>
            <person name="Werren J."/>
            <person name="Yu X.Q."/>
            <person name="Zhou J.J."/>
            <person name="Brown S.J."/>
            <person name="Scherer S.E."/>
            <person name="Richards S."/>
            <person name="Blissard G.W."/>
        </authorList>
    </citation>
    <scope>NUCLEOTIDE SEQUENCE</scope>
</reference>
<evidence type="ECO:0000256" key="4">
    <source>
        <dbReference type="ARBA" id="ARBA00022833"/>
    </source>
</evidence>
<dbReference type="Pfam" id="PF00096">
    <property type="entry name" value="zf-C2H2"/>
    <property type="match status" value="2"/>
</dbReference>
<dbReference type="PANTHER" id="PTHR24408:SF58">
    <property type="entry name" value="TRANSCRIPTION FACTOR (TFIIIA), PUTATIVE (AFU_ORTHOLOGUE AFUA_1G05150)-RELATED"/>
    <property type="match status" value="1"/>
</dbReference>
<evidence type="ECO:0000313" key="10">
    <source>
        <dbReference type="Proteomes" id="UP000791440"/>
    </source>
</evidence>
<reference evidence="9" key="2">
    <citation type="submission" date="2020-12" db="EMBL/GenBank/DDBJ databases">
        <authorList>
            <person name="Kanost M."/>
        </authorList>
    </citation>
    <scope>NUCLEOTIDE SEQUENCE</scope>
</reference>
<dbReference type="Proteomes" id="UP000791440">
    <property type="component" value="Unassembled WGS sequence"/>
</dbReference>
<dbReference type="PROSITE" id="PS00028">
    <property type="entry name" value="ZINC_FINGER_C2H2_1"/>
    <property type="match status" value="9"/>
</dbReference>
<keyword evidence="1 6" id="KW-0479">Metal-binding</keyword>